<dbReference type="Pfam" id="PF00672">
    <property type="entry name" value="HAMP"/>
    <property type="match status" value="1"/>
</dbReference>
<evidence type="ECO:0000313" key="12">
    <source>
        <dbReference type="EMBL" id="WNG46004.1"/>
    </source>
</evidence>
<evidence type="ECO:0000256" key="5">
    <source>
        <dbReference type="ARBA" id="ARBA00022679"/>
    </source>
</evidence>
<dbReference type="PROSITE" id="PS50113">
    <property type="entry name" value="PAC"/>
    <property type="match status" value="1"/>
</dbReference>
<dbReference type="SUPFAM" id="SSF158472">
    <property type="entry name" value="HAMP domain-like"/>
    <property type="match status" value="1"/>
</dbReference>
<keyword evidence="6" id="KW-0418">Kinase</keyword>
<dbReference type="Gene3D" id="6.10.340.10">
    <property type="match status" value="1"/>
</dbReference>
<dbReference type="CDD" id="cd00130">
    <property type="entry name" value="PAS"/>
    <property type="match status" value="1"/>
</dbReference>
<evidence type="ECO:0000259" key="10">
    <source>
        <dbReference type="PROSITE" id="PS50113"/>
    </source>
</evidence>
<dbReference type="RefSeq" id="WP_395821988.1">
    <property type="nucleotide sequence ID" value="NZ_CP043494.1"/>
</dbReference>
<dbReference type="CDD" id="cd06225">
    <property type="entry name" value="HAMP"/>
    <property type="match status" value="1"/>
</dbReference>
<dbReference type="CDD" id="cd00082">
    <property type="entry name" value="HisKA"/>
    <property type="match status" value="1"/>
</dbReference>
<feature type="domain" description="HAMP" evidence="11">
    <location>
        <begin position="218"/>
        <end position="270"/>
    </location>
</feature>
<feature type="domain" description="Histidine kinase" evidence="8">
    <location>
        <begin position="404"/>
        <end position="628"/>
    </location>
</feature>
<dbReference type="InterPro" id="IPR005467">
    <property type="entry name" value="His_kinase_dom"/>
</dbReference>
<dbReference type="Pfam" id="PF08448">
    <property type="entry name" value="PAS_4"/>
    <property type="match status" value="1"/>
</dbReference>
<dbReference type="NCBIfam" id="TIGR00229">
    <property type="entry name" value="sensory_box"/>
    <property type="match status" value="1"/>
</dbReference>
<dbReference type="InterPro" id="IPR000014">
    <property type="entry name" value="PAS"/>
</dbReference>
<evidence type="ECO:0000256" key="2">
    <source>
        <dbReference type="ARBA" id="ARBA00004370"/>
    </source>
</evidence>
<dbReference type="InterPro" id="IPR004358">
    <property type="entry name" value="Sig_transdc_His_kin-like_C"/>
</dbReference>
<dbReference type="SUPFAM" id="SSF55785">
    <property type="entry name" value="PYP-like sensor domain (PAS domain)"/>
    <property type="match status" value="1"/>
</dbReference>
<dbReference type="InterPro" id="IPR000700">
    <property type="entry name" value="PAS-assoc_C"/>
</dbReference>
<dbReference type="InterPro" id="IPR036890">
    <property type="entry name" value="HATPase_C_sf"/>
</dbReference>
<dbReference type="Pfam" id="PF02518">
    <property type="entry name" value="HATPase_c"/>
    <property type="match status" value="1"/>
</dbReference>
<gene>
    <name evidence="12" type="ORF">F0U60_19220</name>
</gene>
<keyword evidence="7" id="KW-1133">Transmembrane helix</keyword>
<organism evidence="12 13">
    <name type="scientific">Archangium minus</name>
    <dbReference type="NCBI Taxonomy" id="83450"/>
    <lineage>
        <taxon>Bacteria</taxon>
        <taxon>Pseudomonadati</taxon>
        <taxon>Myxococcota</taxon>
        <taxon>Myxococcia</taxon>
        <taxon>Myxococcales</taxon>
        <taxon>Cystobacterineae</taxon>
        <taxon>Archangiaceae</taxon>
        <taxon>Archangium</taxon>
    </lineage>
</organism>
<comment type="catalytic activity">
    <reaction evidence="1">
        <text>ATP + protein L-histidine = ADP + protein N-phospho-L-histidine.</text>
        <dbReference type="EC" id="2.7.13.3"/>
    </reaction>
</comment>
<dbReference type="Gene3D" id="3.30.565.10">
    <property type="entry name" value="Histidine kinase-like ATPase, C-terminal domain"/>
    <property type="match status" value="1"/>
</dbReference>
<dbReference type="SMART" id="SM00388">
    <property type="entry name" value="HisKA"/>
    <property type="match status" value="1"/>
</dbReference>
<dbReference type="InterPro" id="IPR035965">
    <property type="entry name" value="PAS-like_dom_sf"/>
</dbReference>
<reference evidence="12 13" key="1">
    <citation type="submission" date="2019-08" db="EMBL/GenBank/DDBJ databases">
        <title>Archangium and Cystobacter genomes.</title>
        <authorList>
            <person name="Chen I.-C.K."/>
            <person name="Wielgoss S."/>
        </authorList>
    </citation>
    <scope>NUCLEOTIDE SEQUENCE [LARGE SCALE GENOMIC DNA]</scope>
    <source>
        <strain evidence="12 13">Cbm 6</strain>
    </source>
</reference>
<evidence type="ECO:0000313" key="13">
    <source>
        <dbReference type="Proteomes" id="UP001611383"/>
    </source>
</evidence>
<keyword evidence="7" id="KW-0812">Transmembrane</keyword>
<dbReference type="InterPro" id="IPR003660">
    <property type="entry name" value="HAMP_dom"/>
</dbReference>
<dbReference type="SMART" id="SM00304">
    <property type="entry name" value="HAMP"/>
    <property type="match status" value="1"/>
</dbReference>
<dbReference type="InterPro" id="IPR013656">
    <property type="entry name" value="PAS_4"/>
</dbReference>
<keyword evidence="4" id="KW-0597">Phosphoprotein</keyword>
<keyword evidence="13" id="KW-1185">Reference proteome</keyword>
<dbReference type="PROSITE" id="PS51257">
    <property type="entry name" value="PROKAR_LIPOPROTEIN"/>
    <property type="match status" value="1"/>
</dbReference>
<dbReference type="PROSITE" id="PS50109">
    <property type="entry name" value="HIS_KIN"/>
    <property type="match status" value="1"/>
</dbReference>
<feature type="domain" description="PAS" evidence="9">
    <location>
        <begin position="275"/>
        <end position="344"/>
    </location>
</feature>
<dbReference type="PROSITE" id="PS50885">
    <property type="entry name" value="HAMP"/>
    <property type="match status" value="1"/>
</dbReference>
<dbReference type="SUPFAM" id="SSF55874">
    <property type="entry name" value="ATPase domain of HSP90 chaperone/DNA topoisomerase II/histidine kinase"/>
    <property type="match status" value="1"/>
</dbReference>
<dbReference type="PRINTS" id="PR00344">
    <property type="entry name" value="BCTRLSENSOR"/>
</dbReference>
<proteinExistence type="predicted"/>
<evidence type="ECO:0000256" key="4">
    <source>
        <dbReference type="ARBA" id="ARBA00022553"/>
    </source>
</evidence>
<dbReference type="PANTHER" id="PTHR43065">
    <property type="entry name" value="SENSOR HISTIDINE KINASE"/>
    <property type="match status" value="1"/>
</dbReference>
<dbReference type="Gene3D" id="3.30.450.20">
    <property type="entry name" value="PAS domain"/>
    <property type="match status" value="1"/>
</dbReference>
<accession>A0ABY9WQC9</accession>
<feature type="transmembrane region" description="Helical" evidence="7">
    <location>
        <begin position="20"/>
        <end position="41"/>
    </location>
</feature>
<dbReference type="SMART" id="SM00091">
    <property type="entry name" value="PAS"/>
    <property type="match status" value="1"/>
</dbReference>
<comment type="subcellular location">
    <subcellularLocation>
        <location evidence="2">Membrane</location>
    </subcellularLocation>
</comment>
<keyword evidence="7" id="KW-0472">Membrane</keyword>
<sequence length="640" mass="70892">MNPPRRQSWLWHTGWYRLLSLRVLVPLLLLAYACAFGIYTLRRDVAVREQQVEEHVRGDVTLRMTHLQGTLEYLLRTGQSEAVREEVASLGSSPDLRVGLLLDEHGNVLASTRLAQFGKPAKEAWPELALPEALARMEAARQRMSGDVRVNEDGTQVVGYAPIQLGPGLPEERVGFLYLQHDLTQLKAAQRHRAERSALRSSLLLVLIAGILGLFFHFALGRRVQRLESAARRLAGGELHVRAGLRGVDELGTLGRAFDEMAERISNDQEALRRSEASFRTLIERTPDAVLVHRDQTLLFANPAAVALLGHEREELRGRKVEELLMPGDQERLTEPSQPGVAREIHFRHRGGQQVLGEVVTFSIPFDGQPAVVSIARDITERKQVQEKLRATDRMVSLGTLAAGVAHELNNPISYVLSNLRFAVDELSEETEAGRPLSLDQLKEVHQALREALEGGERMRNIVRDLRSFSRREDERFGPVDIHAVLDSCASLARSEIRHRAQLVKEYGEIPRVLGNESRLGQLFLNLLVNAAQAIPEGDAKTNHVRLTTASVDEAWVVISVQDTGVGIPPENLQRLFKPFFTTKPVGVGTGLGLSICHGIVTAMGGRIEVSSEVGKGTTFRVFMPVAEKSVQPAAEPKSA</sequence>
<protein>
    <recommendedName>
        <fullName evidence="3">histidine kinase</fullName>
        <ecNumber evidence="3">2.7.13.3</ecNumber>
    </recommendedName>
</protein>
<dbReference type="PROSITE" id="PS50112">
    <property type="entry name" value="PAS"/>
    <property type="match status" value="1"/>
</dbReference>
<dbReference type="Gene3D" id="1.10.287.130">
    <property type="match status" value="1"/>
</dbReference>
<dbReference type="Proteomes" id="UP001611383">
    <property type="component" value="Chromosome"/>
</dbReference>
<evidence type="ECO:0000259" key="8">
    <source>
        <dbReference type="PROSITE" id="PS50109"/>
    </source>
</evidence>
<dbReference type="SUPFAM" id="SSF47384">
    <property type="entry name" value="Homodimeric domain of signal transducing histidine kinase"/>
    <property type="match status" value="1"/>
</dbReference>
<feature type="transmembrane region" description="Helical" evidence="7">
    <location>
        <begin position="201"/>
        <end position="220"/>
    </location>
</feature>
<feature type="domain" description="PAC" evidence="10">
    <location>
        <begin position="341"/>
        <end position="391"/>
    </location>
</feature>
<dbReference type="PANTHER" id="PTHR43065:SF50">
    <property type="entry name" value="HISTIDINE KINASE"/>
    <property type="match status" value="1"/>
</dbReference>
<dbReference type="EMBL" id="CP043494">
    <property type="protein sequence ID" value="WNG46004.1"/>
    <property type="molecule type" value="Genomic_DNA"/>
</dbReference>
<evidence type="ECO:0000256" key="3">
    <source>
        <dbReference type="ARBA" id="ARBA00012438"/>
    </source>
</evidence>
<dbReference type="SMART" id="SM00387">
    <property type="entry name" value="HATPase_c"/>
    <property type="match status" value="1"/>
</dbReference>
<name>A0ABY9WQC9_9BACT</name>
<dbReference type="EC" id="2.7.13.3" evidence="3"/>
<evidence type="ECO:0000259" key="11">
    <source>
        <dbReference type="PROSITE" id="PS50885"/>
    </source>
</evidence>
<dbReference type="InterPro" id="IPR003594">
    <property type="entry name" value="HATPase_dom"/>
</dbReference>
<keyword evidence="5" id="KW-0808">Transferase</keyword>
<evidence type="ECO:0000256" key="1">
    <source>
        <dbReference type="ARBA" id="ARBA00000085"/>
    </source>
</evidence>
<dbReference type="InterPro" id="IPR003661">
    <property type="entry name" value="HisK_dim/P_dom"/>
</dbReference>
<evidence type="ECO:0000259" key="9">
    <source>
        <dbReference type="PROSITE" id="PS50112"/>
    </source>
</evidence>
<evidence type="ECO:0000256" key="7">
    <source>
        <dbReference type="SAM" id="Phobius"/>
    </source>
</evidence>
<evidence type="ECO:0000256" key="6">
    <source>
        <dbReference type="ARBA" id="ARBA00022777"/>
    </source>
</evidence>
<dbReference type="InterPro" id="IPR036097">
    <property type="entry name" value="HisK_dim/P_sf"/>
</dbReference>
<dbReference type="Pfam" id="PF00512">
    <property type="entry name" value="HisKA"/>
    <property type="match status" value="1"/>
</dbReference>